<dbReference type="AlphaFoldDB" id="N1V0F5"/>
<dbReference type="Pfam" id="PF02585">
    <property type="entry name" value="PIG-L"/>
    <property type="match status" value="1"/>
</dbReference>
<proteinExistence type="predicted"/>
<dbReference type="OrthoDB" id="3514174at2"/>
<reference evidence="2 3" key="1">
    <citation type="journal article" date="2013" name="Genome Announc.">
        <title>Draft Genome Sequence of Arthrobacter crystallopoietes Strain BAB-32, Revealing Genes for Bioremediation.</title>
        <authorList>
            <person name="Joshi M.N."/>
            <person name="Pandit A.S."/>
            <person name="Sharma A."/>
            <person name="Pandya R.V."/>
            <person name="Desai S.M."/>
            <person name="Saxena A.K."/>
            <person name="Bagatharia S.B."/>
        </authorList>
    </citation>
    <scope>NUCLEOTIDE SEQUENCE [LARGE SCALE GENOMIC DNA]</scope>
    <source>
        <strain evidence="2 3">BAB-32</strain>
    </source>
</reference>
<dbReference type="GO" id="GO:0016811">
    <property type="term" value="F:hydrolase activity, acting on carbon-nitrogen (but not peptide) bonds, in linear amides"/>
    <property type="evidence" value="ECO:0007669"/>
    <property type="project" value="TreeGrafter"/>
</dbReference>
<evidence type="ECO:0000313" key="2">
    <source>
        <dbReference type="EMBL" id="EMY33519.1"/>
    </source>
</evidence>
<dbReference type="GO" id="GO:0016137">
    <property type="term" value="P:glycoside metabolic process"/>
    <property type="evidence" value="ECO:0007669"/>
    <property type="project" value="UniProtKB-ARBA"/>
</dbReference>
<dbReference type="SUPFAM" id="SSF102588">
    <property type="entry name" value="LmbE-like"/>
    <property type="match status" value="1"/>
</dbReference>
<dbReference type="Gene3D" id="3.40.50.10320">
    <property type="entry name" value="LmbE-like"/>
    <property type="match status" value="1"/>
</dbReference>
<sequence>MADWEVPAGGAPLAPRRALVFAAHPDDLDFGAAGTIARWAAAGSEVSYCIMTDGDAGGFDDAHRPDIVARRTAEQEQAARITGARDIHYFHERDGFLEPSYEVVGKTVELIRRIRPDVVLSMHPERAWDRIQKSHPDHLACGEAVTRAVYPAVENPYAYPELAAAGLPAYKLPYLWFYGGPRERENHYVDVTDLVDVKLAAIRIHASQHPDIAAMEARVRANLQENACRGGLPEGSSAEAFHVVGINTPETIAGF</sequence>
<dbReference type="EMBL" id="ANPE02000171">
    <property type="protein sequence ID" value="EMY33519.1"/>
    <property type="molecule type" value="Genomic_DNA"/>
</dbReference>
<protein>
    <submittedName>
        <fullName evidence="2">LmbE family protein</fullName>
    </submittedName>
</protein>
<name>N1V0F5_9MICC</name>
<dbReference type="RefSeq" id="WP_005270337.1">
    <property type="nucleotide sequence ID" value="NZ_ANPE02000171.1"/>
</dbReference>
<gene>
    <name evidence="2" type="ORF">D477_014461</name>
</gene>
<evidence type="ECO:0000313" key="3">
    <source>
        <dbReference type="Proteomes" id="UP000010729"/>
    </source>
</evidence>
<dbReference type="InterPro" id="IPR003737">
    <property type="entry name" value="GlcNAc_PI_deacetylase-related"/>
</dbReference>
<dbReference type="PANTHER" id="PTHR12993:SF28">
    <property type="entry name" value="LMBE FAMILY PROTEIN"/>
    <property type="match status" value="1"/>
</dbReference>
<dbReference type="InterPro" id="IPR024078">
    <property type="entry name" value="LmbE-like_dom_sf"/>
</dbReference>
<keyword evidence="3" id="KW-1185">Reference proteome</keyword>
<dbReference type="Proteomes" id="UP000010729">
    <property type="component" value="Unassembled WGS sequence"/>
</dbReference>
<keyword evidence="1" id="KW-0862">Zinc</keyword>
<accession>N1V0F5</accession>
<organism evidence="2 3">
    <name type="scientific">Arthrobacter crystallopoietes BAB-32</name>
    <dbReference type="NCBI Taxonomy" id="1246476"/>
    <lineage>
        <taxon>Bacteria</taxon>
        <taxon>Bacillati</taxon>
        <taxon>Actinomycetota</taxon>
        <taxon>Actinomycetes</taxon>
        <taxon>Micrococcales</taxon>
        <taxon>Micrococcaceae</taxon>
        <taxon>Crystallibacter</taxon>
    </lineage>
</organism>
<evidence type="ECO:0000256" key="1">
    <source>
        <dbReference type="ARBA" id="ARBA00022833"/>
    </source>
</evidence>
<comment type="caution">
    <text evidence="2">The sequence shown here is derived from an EMBL/GenBank/DDBJ whole genome shotgun (WGS) entry which is preliminary data.</text>
</comment>
<dbReference type="PANTHER" id="PTHR12993">
    <property type="entry name" value="N-ACETYLGLUCOSAMINYL-PHOSPHATIDYLINOSITOL DE-N-ACETYLASE-RELATED"/>
    <property type="match status" value="1"/>
</dbReference>